<evidence type="ECO:0000313" key="3">
    <source>
        <dbReference type="Proteomes" id="UP000031521"/>
    </source>
</evidence>
<evidence type="ECO:0000256" key="1">
    <source>
        <dbReference type="ARBA" id="ARBA00022801"/>
    </source>
</evidence>
<dbReference type="SUPFAM" id="SSF53474">
    <property type="entry name" value="alpha/beta-Hydrolases"/>
    <property type="match status" value="1"/>
</dbReference>
<dbReference type="GO" id="GO:0016787">
    <property type="term" value="F:hydrolase activity"/>
    <property type="evidence" value="ECO:0007669"/>
    <property type="project" value="UniProtKB-KW"/>
</dbReference>
<dbReference type="Gene3D" id="1.20.1440.110">
    <property type="entry name" value="acylaminoacyl peptidase"/>
    <property type="match status" value="1"/>
</dbReference>
<evidence type="ECO:0000313" key="2">
    <source>
        <dbReference type="EMBL" id="AJE46738.1"/>
    </source>
</evidence>
<dbReference type="AlphaFoldDB" id="A0A0B5DTI3"/>
<dbReference type="Proteomes" id="UP000031521">
    <property type="component" value="Chromosome"/>
</dbReference>
<dbReference type="Pfam" id="PF06500">
    <property type="entry name" value="FrsA-like"/>
    <property type="match status" value="1"/>
</dbReference>
<keyword evidence="3" id="KW-1185">Reference proteome</keyword>
<proteinExistence type="predicted"/>
<dbReference type="InterPro" id="IPR050261">
    <property type="entry name" value="FrsA_esterase"/>
</dbReference>
<gene>
    <name evidence="2" type="ORF">P73_2023</name>
</gene>
<dbReference type="HOGENOM" id="CLU_034451_4_0_5"/>
<organism evidence="2 3">
    <name type="scientific">Celeribacter indicus</name>
    <dbReference type="NCBI Taxonomy" id="1208324"/>
    <lineage>
        <taxon>Bacteria</taxon>
        <taxon>Pseudomonadati</taxon>
        <taxon>Pseudomonadota</taxon>
        <taxon>Alphaproteobacteria</taxon>
        <taxon>Rhodobacterales</taxon>
        <taxon>Roseobacteraceae</taxon>
        <taxon>Celeribacter</taxon>
    </lineage>
</organism>
<dbReference type="PANTHER" id="PTHR22946">
    <property type="entry name" value="DIENELACTONE HYDROLASE DOMAIN-CONTAINING PROTEIN-RELATED"/>
    <property type="match status" value="1"/>
</dbReference>
<protein>
    <submittedName>
        <fullName evidence="2">Uncharacterized protein</fullName>
    </submittedName>
</protein>
<dbReference type="InterPro" id="IPR029058">
    <property type="entry name" value="AB_hydrolase_fold"/>
</dbReference>
<reference evidence="2 3" key="1">
    <citation type="journal article" date="2014" name="Int. J. Syst. Evol. Microbiol.">
        <title>Celeribacter indicus sp. nov., a polycyclic aromatic hydrocarbon-degrading bacterium from deep-sea sediment and reclassification of Huaishuia halophila as Celeribacter halophilus comb. nov.</title>
        <authorList>
            <person name="Lai Q."/>
            <person name="Cao J."/>
            <person name="Yuan J."/>
            <person name="Li F."/>
            <person name="Shao Z."/>
        </authorList>
    </citation>
    <scope>NUCLEOTIDE SEQUENCE [LARGE SCALE GENOMIC DNA]</scope>
    <source>
        <strain evidence="2">P73</strain>
    </source>
</reference>
<dbReference type="STRING" id="1208324.P73_2023"/>
<dbReference type="KEGG" id="cid:P73_2023"/>
<sequence length="366" mass="39885">MPTTDAARFHTVLPVAFQTMRLVSEGLDVFEAFRVLDRITDAGDWHDRMAAAGDDWAQRGADAETHGHTLSAERAFRQSAGFYLGAALWNVPDPALTTPTYMKCVAAFRRAAALTTHPAMTPVTIPFEGVDLPGYLYRPEGLSDGEKVPAVIVIGGTDATKEEADGLGARELALRGVAVLTFDGPGQGEPLRLHNLVSRPDYETVLSRAIDVLETVDFVDTGRIGLLGASLGTYYATRGATDPRVKALVCHGSIFDMVSESTRMQTRPDHANFRLITGKTSAEDIRAYFAAYNLAEIAPTVNCPVLVVHSGQDNIVAADSGHRLRDAFGDNAELVFLEDGLHCCIEYYARLQPRMYDWLIDRLKAA</sequence>
<dbReference type="OrthoDB" id="9806163at2"/>
<dbReference type="Gene3D" id="3.40.50.1820">
    <property type="entry name" value="alpha/beta hydrolase"/>
    <property type="match status" value="1"/>
</dbReference>
<dbReference type="InterPro" id="IPR010520">
    <property type="entry name" value="FrsA-like"/>
</dbReference>
<name>A0A0B5DTI3_9RHOB</name>
<keyword evidence="1" id="KW-0378">Hydrolase</keyword>
<dbReference type="RefSeq" id="WP_052453152.1">
    <property type="nucleotide sequence ID" value="NZ_CP004393.1"/>
</dbReference>
<dbReference type="PANTHER" id="PTHR22946:SF12">
    <property type="entry name" value="CONIDIAL PIGMENT BIOSYNTHESIS PROTEIN AYG1 (AFU_ORTHOLOGUE AFUA_2G17550)"/>
    <property type="match status" value="1"/>
</dbReference>
<accession>A0A0B5DTI3</accession>
<dbReference type="EMBL" id="CP004393">
    <property type="protein sequence ID" value="AJE46738.1"/>
    <property type="molecule type" value="Genomic_DNA"/>
</dbReference>